<dbReference type="EMBL" id="CACTIH010005621">
    <property type="protein sequence ID" value="CAA2999221.1"/>
    <property type="molecule type" value="Genomic_DNA"/>
</dbReference>
<gene>
    <name evidence="1" type="ORF">OLEA9_A028370</name>
</gene>
<protein>
    <submittedName>
        <fullName evidence="1">Uncharacterized protein</fullName>
    </submittedName>
</protein>
<comment type="caution">
    <text evidence="1">The sequence shown here is derived from an EMBL/GenBank/DDBJ whole genome shotgun (WGS) entry which is preliminary data.</text>
</comment>
<organism evidence="1 2">
    <name type="scientific">Olea europaea subsp. europaea</name>
    <dbReference type="NCBI Taxonomy" id="158383"/>
    <lineage>
        <taxon>Eukaryota</taxon>
        <taxon>Viridiplantae</taxon>
        <taxon>Streptophyta</taxon>
        <taxon>Embryophyta</taxon>
        <taxon>Tracheophyta</taxon>
        <taxon>Spermatophyta</taxon>
        <taxon>Magnoliopsida</taxon>
        <taxon>eudicotyledons</taxon>
        <taxon>Gunneridae</taxon>
        <taxon>Pentapetalae</taxon>
        <taxon>asterids</taxon>
        <taxon>lamiids</taxon>
        <taxon>Lamiales</taxon>
        <taxon>Oleaceae</taxon>
        <taxon>Oleeae</taxon>
        <taxon>Olea</taxon>
    </lineage>
</organism>
<dbReference type="AlphaFoldDB" id="A0A8S0T487"/>
<keyword evidence="2" id="KW-1185">Reference proteome</keyword>
<feature type="non-terminal residue" evidence="1">
    <location>
        <position position="1"/>
    </location>
</feature>
<dbReference type="Proteomes" id="UP000594638">
    <property type="component" value="Unassembled WGS sequence"/>
</dbReference>
<evidence type="ECO:0000313" key="1">
    <source>
        <dbReference type="EMBL" id="CAA2999221.1"/>
    </source>
</evidence>
<name>A0A8S0T487_OLEEU</name>
<accession>A0A8S0T487</accession>
<sequence>FLLDSGIDSVSSSTAGSILNADTLHSLGTQMINSTTRDEYMTGLLLLENDIERNLQIDFLRR</sequence>
<feature type="non-terminal residue" evidence="1">
    <location>
        <position position="62"/>
    </location>
</feature>
<evidence type="ECO:0000313" key="2">
    <source>
        <dbReference type="Proteomes" id="UP000594638"/>
    </source>
</evidence>
<dbReference type="Gramene" id="OE9A028370T1">
    <property type="protein sequence ID" value="OE9A028370C1"/>
    <property type="gene ID" value="OE9A028370"/>
</dbReference>
<proteinExistence type="predicted"/>
<reference evidence="1 2" key="1">
    <citation type="submission" date="2019-12" db="EMBL/GenBank/DDBJ databases">
        <authorList>
            <person name="Alioto T."/>
            <person name="Alioto T."/>
            <person name="Gomez Garrido J."/>
        </authorList>
    </citation>
    <scope>NUCLEOTIDE SEQUENCE [LARGE SCALE GENOMIC DNA]</scope>
</reference>